<evidence type="ECO:0000313" key="8">
    <source>
        <dbReference type="Proteomes" id="UP000248926"/>
    </source>
</evidence>
<feature type="domain" description="Fimbrial-type adhesion" evidence="6">
    <location>
        <begin position="199"/>
        <end position="345"/>
    </location>
</feature>
<dbReference type="InterPro" id="IPR036937">
    <property type="entry name" value="Adhesion_dom_fimbrial_sf"/>
</dbReference>
<keyword evidence="8" id="KW-1185">Reference proteome</keyword>
<dbReference type="GO" id="GO:0043709">
    <property type="term" value="P:cell adhesion involved in single-species biofilm formation"/>
    <property type="evidence" value="ECO:0007669"/>
    <property type="project" value="TreeGrafter"/>
</dbReference>
<sequence>MTGVARRLALLALVLLCATWAPGAWAAVKCTSTNAVLDLPDATISANTAVGAPLGPPVQATITVTCTGLPYDSSTFGQTVTVQAGNLAARDTANDPPAGGGIMFKTSRAGVSLKVTASPIQASDNSCLRCGPGQTPGWEPATITYPANSTSFTITGQLIKTGNISAGTVNAISTLMQFYYYIYGITASSSAISTLSTNSAVLSNASCALNGGDDNTFAVTLPTISATALGGVGQVAGLTPFNISYQCSSGAKLTMTMASTTAWSTSQGVISSSASCSGTTPAGNVGVQVLQSSMSPMPLTSTGQSLGNSPNGTLTIPYYAQYYQTGSTVTPGPVCATATFTMTYK</sequence>
<evidence type="ECO:0000256" key="2">
    <source>
        <dbReference type="ARBA" id="ARBA00006671"/>
    </source>
</evidence>
<dbReference type="Proteomes" id="UP000248926">
    <property type="component" value="Unassembled WGS sequence"/>
</dbReference>
<comment type="similarity">
    <text evidence="2">Belongs to the fimbrial protein family.</text>
</comment>
<keyword evidence="4" id="KW-0281">Fimbrium</keyword>
<evidence type="ECO:0000313" key="7">
    <source>
        <dbReference type="EMBL" id="RAO76635.1"/>
    </source>
</evidence>
<feature type="chain" id="PRO_5016291134" description="Fimbrial-type adhesion domain-containing protein" evidence="5">
    <location>
        <begin position="27"/>
        <end position="345"/>
    </location>
</feature>
<dbReference type="GO" id="GO:0009289">
    <property type="term" value="C:pilus"/>
    <property type="evidence" value="ECO:0007669"/>
    <property type="project" value="UniProtKB-SubCell"/>
</dbReference>
<name>A0A328P7Q7_9GAMM</name>
<keyword evidence="3 5" id="KW-0732">Signal</keyword>
<organism evidence="7 8">
    <name type="scientific">Dyella jiangningensis</name>
    <dbReference type="NCBI Taxonomy" id="1379159"/>
    <lineage>
        <taxon>Bacteria</taxon>
        <taxon>Pseudomonadati</taxon>
        <taxon>Pseudomonadota</taxon>
        <taxon>Gammaproteobacteria</taxon>
        <taxon>Lysobacterales</taxon>
        <taxon>Rhodanobacteraceae</taxon>
        <taxon>Dyella</taxon>
    </lineage>
</organism>
<dbReference type="PANTHER" id="PTHR33420">
    <property type="entry name" value="FIMBRIAL SUBUNIT ELFA-RELATED"/>
    <property type="match status" value="1"/>
</dbReference>
<evidence type="ECO:0000256" key="3">
    <source>
        <dbReference type="ARBA" id="ARBA00022729"/>
    </source>
</evidence>
<evidence type="ECO:0000256" key="5">
    <source>
        <dbReference type="SAM" id="SignalP"/>
    </source>
</evidence>
<gene>
    <name evidence="7" type="ORF">CA260_01545</name>
</gene>
<dbReference type="InterPro" id="IPR000259">
    <property type="entry name" value="Adhesion_dom_fimbrial"/>
</dbReference>
<protein>
    <recommendedName>
        <fullName evidence="6">Fimbrial-type adhesion domain-containing protein</fullName>
    </recommendedName>
</protein>
<dbReference type="PANTHER" id="PTHR33420:SF3">
    <property type="entry name" value="FIMBRIAL SUBUNIT ELFA"/>
    <property type="match status" value="1"/>
</dbReference>
<proteinExistence type="inferred from homology"/>
<dbReference type="SUPFAM" id="SSF49401">
    <property type="entry name" value="Bacterial adhesins"/>
    <property type="match status" value="1"/>
</dbReference>
<dbReference type="InterPro" id="IPR008966">
    <property type="entry name" value="Adhesion_dom_sf"/>
</dbReference>
<comment type="caution">
    <text evidence="7">The sequence shown here is derived from an EMBL/GenBank/DDBJ whole genome shotgun (WGS) entry which is preliminary data.</text>
</comment>
<accession>A0A328P7Q7</accession>
<feature type="signal peptide" evidence="5">
    <location>
        <begin position="1"/>
        <end position="26"/>
    </location>
</feature>
<dbReference type="EMBL" id="NFZS01000001">
    <property type="protein sequence ID" value="RAO76635.1"/>
    <property type="molecule type" value="Genomic_DNA"/>
</dbReference>
<evidence type="ECO:0000256" key="4">
    <source>
        <dbReference type="ARBA" id="ARBA00023263"/>
    </source>
</evidence>
<dbReference type="Pfam" id="PF00419">
    <property type="entry name" value="Fimbrial"/>
    <property type="match status" value="1"/>
</dbReference>
<dbReference type="InterPro" id="IPR050263">
    <property type="entry name" value="Bact_Fimbrial_Adh_Pro"/>
</dbReference>
<comment type="subcellular location">
    <subcellularLocation>
        <location evidence="1">Fimbrium</location>
    </subcellularLocation>
</comment>
<evidence type="ECO:0000256" key="1">
    <source>
        <dbReference type="ARBA" id="ARBA00004561"/>
    </source>
</evidence>
<evidence type="ECO:0000259" key="6">
    <source>
        <dbReference type="Pfam" id="PF00419"/>
    </source>
</evidence>
<dbReference type="AlphaFoldDB" id="A0A328P7Q7"/>
<dbReference type="Gene3D" id="2.60.40.1090">
    <property type="entry name" value="Fimbrial-type adhesion domain"/>
    <property type="match status" value="2"/>
</dbReference>
<reference evidence="7 8" key="1">
    <citation type="journal article" date="2018" name="Genet. Mol. Biol.">
        <title>The genome sequence of Dyella jiangningensis FCAV SCS01 from a lignocellulose-decomposing microbial consortium metagenome reveals potential for biotechnological applications.</title>
        <authorList>
            <person name="Desiderato J.G."/>
            <person name="Alvarenga D.O."/>
            <person name="Constancio M.T.L."/>
            <person name="Alves L.M.C."/>
            <person name="Varani A.M."/>
        </authorList>
    </citation>
    <scope>NUCLEOTIDE SEQUENCE [LARGE SCALE GENOMIC DNA]</scope>
    <source>
        <strain evidence="7 8">FCAV SCS01</strain>
    </source>
</reference>